<dbReference type="CDD" id="cd03444">
    <property type="entry name" value="Thioesterase_II_repeat1"/>
    <property type="match status" value="1"/>
</dbReference>
<feature type="region of interest" description="Disordered" evidence="3">
    <location>
        <begin position="94"/>
        <end position="154"/>
    </location>
</feature>
<feature type="compositionally biased region" description="Basic and acidic residues" evidence="3">
    <location>
        <begin position="365"/>
        <end position="377"/>
    </location>
</feature>
<comment type="caution">
    <text evidence="6">The sequence shown here is derived from an EMBL/GenBank/DDBJ whole genome shotgun (WGS) entry which is preliminary data.</text>
</comment>
<dbReference type="InterPro" id="IPR042171">
    <property type="entry name" value="Acyl-CoA_hotdog"/>
</dbReference>
<protein>
    <submittedName>
        <fullName evidence="6">Acyl-CoA thioesterase</fullName>
        <ecNumber evidence="6">3.1.2.2</ecNumber>
    </submittedName>
</protein>
<dbReference type="Gene3D" id="2.40.160.210">
    <property type="entry name" value="Acyl-CoA thioesterase, double hotdog domain"/>
    <property type="match status" value="2"/>
</dbReference>
<reference evidence="6 7" key="1">
    <citation type="submission" date="2023-08" db="EMBL/GenBank/DDBJ databases">
        <title>Annotated Genome Sequence of Vanrija albida AlHP1.</title>
        <authorList>
            <person name="Herzog R."/>
        </authorList>
    </citation>
    <scope>NUCLEOTIDE SEQUENCE [LARGE SCALE GENOMIC DNA]</scope>
    <source>
        <strain evidence="6 7">AlHP1</strain>
    </source>
</reference>
<evidence type="ECO:0000259" key="5">
    <source>
        <dbReference type="Pfam" id="PF20789"/>
    </source>
</evidence>
<dbReference type="EC" id="3.1.2.2" evidence="6"/>
<dbReference type="InterPro" id="IPR049450">
    <property type="entry name" value="ACOT8-like_C"/>
</dbReference>
<proteinExistence type="inferred from homology"/>
<evidence type="ECO:0000259" key="4">
    <source>
        <dbReference type="Pfam" id="PF13622"/>
    </source>
</evidence>
<dbReference type="CDD" id="cd03445">
    <property type="entry name" value="Thioesterase_II_repeat2"/>
    <property type="match status" value="1"/>
</dbReference>
<keyword evidence="2 6" id="KW-0378">Hydrolase</keyword>
<keyword evidence="7" id="KW-1185">Reference proteome</keyword>
<feature type="compositionally biased region" description="Basic and acidic residues" evidence="3">
    <location>
        <begin position="108"/>
        <end position="118"/>
    </location>
</feature>
<dbReference type="GeneID" id="95982163"/>
<dbReference type="PANTHER" id="PTHR11066:SF34">
    <property type="entry name" value="ACYL-COENZYME A THIOESTERASE 8"/>
    <property type="match status" value="1"/>
</dbReference>
<comment type="similarity">
    <text evidence="1">Belongs to the C/M/P thioester hydrolase family.</text>
</comment>
<dbReference type="InterPro" id="IPR029069">
    <property type="entry name" value="HotDog_dom_sf"/>
</dbReference>
<feature type="domain" description="Acyl-CoA thioesterase-like C-terminal" evidence="5">
    <location>
        <begin position="241"/>
        <end position="361"/>
    </location>
</feature>
<dbReference type="Pfam" id="PF20789">
    <property type="entry name" value="4HBT_3C"/>
    <property type="match status" value="1"/>
</dbReference>
<dbReference type="EMBL" id="JBBXJM010000001">
    <property type="protein sequence ID" value="KAL1413360.1"/>
    <property type="molecule type" value="Genomic_DNA"/>
</dbReference>
<dbReference type="SUPFAM" id="SSF54637">
    <property type="entry name" value="Thioesterase/thiol ester dehydrase-isomerase"/>
    <property type="match status" value="2"/>
</dbReference>
<feature type="domain" description="Acyl-CoA thioesterase-like N-terminal HotDog" evidence="4">
    <location>
        <begin position="30"/>
        <end position="72"/>
    </location>
</feature>
<dbReference type="RefSeq" id="XP_069213304.1">
    <property type="nucleotide sequence ID" value="XM_069349760.1"/>
</dbReference>
<name>A0ABR3QFC8_9TREE</name>
<feature type="compositionally biased region" description="Polar residues" evidence="3">
    <location>
        <begin position="132"/>
        <end position="143"/>
    </location>
</feature>
<evidence type="ECO:0000256" key="1">
    <source>
        <dbReference type="ARBA" id="ARBA00006538"/>
    </source>
</evidence>
<evidence type="ECO:0000256" key="3">
    <source>
        <dbReference type="SAM" id="MobiDB-lite"/>
    </source>
</evidence>
<dbReference type="Pfam" id="PF13622">
    <property type="entry name" value="4HBT_3"/>
    <property type="match status" value="1"/>
</dbReference>
<dbReference type="InterPro" id="IPR003703">
    <property type="entry name" value="Acyl_CoA_thio"/>
</dbReference>
<feature type="region of interest" description="Disordered" evidence="3">
    <location>
        <begin position="364"/>
        <end position="384"/>
    </location>
</feature>
<dbReference type="GO" id="GO:0016787">
    <property type="term" value="F:hydrolase activity"/>
    <property type="evidence" value="ECO:0007669"/>
    <property type="project" value="UniProtKB-KW"/>
</dbReference>
<evidence type="ECO:0000313" key="7">
    <source>
        <dbReference type="Proteomes" id="UP001565368"/>
    </source>
</evidence>
<dbReference type="PANTHER" id="PTHR11066">
    <property type="entry name" value="ACYL-COA THIOESTERASE"/>
    <property type="match status" value="1"/>
</dbReference>
<dbReference type="Proteomes" id="UP001565368">
    <property type="component" value="Unassembled WGS sequence"/>
</dbReference>
<accession>A0ABR3QFC8</accession>
<evidence type="ECO:0000256" key="2">
    <source>
        <dbReference type="ARBA" id="ARBA00022801"/>
    </source>
</evidence>
<dbReference type="InterPro" id="IPR049449">
    <property type="entry name" value="TesB_ACOT8-like_N"/>
</dbReference>
<sequence length="384" mass="41714">MAPLVSITDTLAVNPVDAVNGFDAFKSLRLWTPAGARGVFGGQVIAQAMQAASRTVTDKQLHSQHCYFMLPLVHAQQDGKTVFILMASYSSPPKPLPKLPPTEADSAQIKEADAKDDPTITGPVKFDGLDKGQSSAAPGTSKSVRFDVPHPGNSALPKDVADDALAARPAPRPFAEHYQIPFPKDVKPWADATVEEDMWANFLRAAEFRGLQLGSRARAVQNYINERRQSPIQIAIARQQAGEWGTSRAIWLKPLLGRDEVLDENTIKALFGFMTDFQFIGTAAVTVGLSGMSKPRLGMMASLDHSMHYNPLPPNFDITRPLLHVMEAASVDVPSGRGLVRGLLYTDDGYLLATTAQEGVVRASFGKDQRPTTEARRNKTAAKL</sequence>
<evidence type="ECO:0000313" key="6">
    <source>
        <dbReference type="EMBL" id="KAL1413360.1"/>
    </source>
</evidence>
<gene>
    <name evidence="6" type="primary">TES1</name>
    <name evidence="6" type="ORF">Q8F55_001120</name>
</gene>
<organism evidence="6 7">
    <name type="scientific">Vanrija albida</name>
    <dbReference type="NCBI Taxonomy" id="181172"/>
    <lineage>
        <taxon>Eukaryota</taxon>
        <taxon>Fungi</taxon>
        <taxon>Dikarya</taxon>
        <taxon>Basidiomycota</taxon>
        <taxon>Agaricomycotina</taxon>
        <taxon>Tremellomycetes</taxon>
        <taxon>Trichosporonales</taxon>
        <taxon>Trichosporonaceae</taxon>
        <taxon>Vanrija</taxon>
    </lineage>
</organism>